<dbReference type="GO" id="GO:0016998">
    <property type="term" value="P:cell wall macromolecule catabolic process"/>
    <property type="evidence" value="ECO:0007669"/>
    <property type="project" value="InterPro"/>
</dbReference>
<dbReference type="InterPro" id="IPR002053">
    <property type="entry name" value="Glyco_hydro_25"/>
</dbReference>
<keyword evidence="2 4" id="KW-0378">Hydrolase</keyword>
<dbReference type="CDD" id="cd06413">
    <property type="entry name" value="GH25_muramidase_1"/>
    <property type="match status" value="1"/>
</dbReference>
<dbReference type="GO" id="GO:0003796">
    <property type="term" value="F:lysozyme activity"/>
    <property type="evidence" value="ECO:0007669"/>
    <property type="project" value="InterPro"/>
</dbReference>
<dbReference type="Gene3D" id="3.20.20.80">
    <property type="entry name" value="Glycosidases"/>
    <property type="match status" value="1"/>
</dbReference>
<dbReference type="Proteomes" id="UP000244446">
    <property type="component" value="Unassembled WGS sequence"/>
</dbReference>
<keyword evidence="3" id="KW-0326">Glycosidase</keyword>
<dbReference type="InterPro" id="IPR018077">
    <property type="entry name" value="Glyco_hydro_fam25_subgr"/>
</dbReference>
<organism evidence="4 5">
    <name type="scientific">Pelagivirga sediminicola</name>
    <dbReference type="NCBI Taxonomy" id="2170575"/>
    <lineage>
        <taxon>Bacteria</taxon>
        <taxon>Pseudomonadati</taxon>
        <taxon>Pseudomonadota</taxon>
        <taxon>Alphaproteobacteria</taxon>
        <taxon>Rhodobacterales</taxon>
        <taxon>Paracoccaceae</taxon>
        <taxon>Pelagivirga</taxon>
    </lineage>
</organism>
<name>A0A2T7G751_9RHOB</name>
<evidence type="ECO:0000256" key="2">
    <source>
        <dbReference type="ARBA" id="ARBA00022801"/>
    </source>
</evidence>
<dbReference type="PROSITE" id="PS51257">
    <property type="entry name" value="PROKAR_LIPOPROTEIN"/>
    <property type="match status" value="1"/>
</dbReference>
<proteinExistence type="inferred from homology"/>
<dbReference type="GO" id="GO:0016052">
    <property type="term" value="P:carbohydrate catabolic process"/>
    <property type="evidence" value="ECO:0007669"/>
    <property type="project" value="TreeGrafter"/>
</dbReference>
<dbReference type="PANTHER" id="PTHR34135">
    <property type="entry name" value="LYSOZYME"/>
    <property type="match status" value="1"/>
</dbReference>
<evidence type="ECO:0000313" key="4">
    <source>
        <dbReference type="EMBL" id="PVA10242.1"/>
    </source>
</evidence>
<evidence type="ECO:0000313" key="5">
    <source>
        <dbReference type="Proteomes" id="UP000244446"/>
    </source>
</evidence>
<sequence length="256" mass="29648">MIRRFLVLTFWTLAACAPDRPFENAGGAHGFGERAPVDWQDGHAPHRYDIHGIDVARFQDSVDWHTARDAGVQFAFIKATEGGDMLDPRFGDHWRGARSASIPRGAYHFFYFCTSAADQARWFIRHVPREAGALPPILDMEWNAFSPTCRKRPDGEIVRREARVFLDTLERHYGQRPIIYTTPEFYRRNEMQRMQGDEFWLRSTAKHPREVYPSQHWSFWQYSGTGTVPGIKGDVDLNAFSGGASEWKRWLASRRQ</sequence>
<accession>A0A2T7G751</accession>
<dbReference type="AlphaFoldDB" id="A0A2T7G751"/>
<dbReference type="PROSITE" id="PS51904">
    <property type="entry name" value="GLYCOSYL_HYDROL_F25_2"/>
    <property type="match status" value="1"/>
</dbReference>
<dbReference type="GO" id="GO:0009253">
    <property type="term" value="P:peptidoglycan catabolic process"/>
    <property type="evidence" value="ECO:0007669"/>
    <property type="project" value="InterPro"/>
</dbReference>
<dbReference type="RefSeq" id="WP_108691756.1">
    <property type="nucleotide sequence ID" value="NZ_QCYH01000004.1"/>
</dbReference>
<gene>
    <name evidence="4" type="ORF">DC366_08300</name>
</gene>
<dbReference type="Pfam" id="PF01183">
    <property type="entry name" value="Glyco_hydro_25"/>
    <property type="match status" value="1"/>
</dbReference>
<dbReference type="PANTHER" id="PTHR34135:SF2">
    <property type="entry name" value="LYSOZYME"/>
    <property type="match status" value="1"/>
</dbReference>
<dbReference type="SUPFAM" id="SSF51445">
    <property type="entry name" value="(Trans)glycosidases"/>
    <property type="match status" value="1"/>
</dbReference>
<dbReference type="SMART" id="SM00641">
    <property type="entry name" value="Glyco_25"/>
    <property type="match status" value="1"/>
</dbReference>
<keyword evidence="5" id="KW-1185">Reference proteome</keyword>
<reference evidence="4 5" key="1">
    <citation type="submission" date="2018-04" db="EMBL/GenBank/DDBJ databases">
        <title>Pelagivirga bohaiensis gen. nov., sp. nov., a bacterium isolated from the Bohai Sea.</title>
        <authorList>
            <person name="Ji X."/>
        </authorList>
    </citation>
    <scope>NUCLEOTIDE SEQUENCE [LARGE SCALE GENOMIC DNA]</scope>
    <source>
        <strain evidence="4 5">BH-SD19</strain>
    </source>
</reference>
<evidence type="ECO:0000256" key="1">
    <source>
        <dbReference type="ARBA" id="ARBA00010646"/>
    </source>
</evidence>
<dbReference type="EMBL" id="QCYH01000004">
    <property type="protein sequence ID" value="PVA10242.1"/>
    <property type="molecule type" value="Genomic_DNA"/>
</dbReference>
<protein>
    <submittedName>
        <fullName evidence="4">Glycoside hydrolase</fullName>
    </submittedName>
</protein>
<comment type="caution">
    <text evidence="4">The sequence shown here is derived from an EMBL/GenBank/DDBJ whole genome shotgun (WGS) entry which is preliminary data.</text>
</comment>
<comment type="similarity">
    <text evidence="1">Belongs to the glycosyl hydrolase 25 family.</text>
</comment>
<dbReference type="InterPro" id="IPR017853">
    <property type="entry name" value="GH"/>
</dbReference>
<dbReference type="OrthoDB" id="9798192at2"/>
<evidence type="ECO:0000256" key="3">
    <source>
        <dbReference type="ARBA" id="ARBA00023295"/>
    </source>
</evidence>